<protein>
    <submittedName>
        <fullName evidence="1">Uncharacterized protein</fullName>
    </submittedName>
</protein>
<accession>A0A8A1LWV0</accession>
<dbReference type="AlphaFoldDB" id="A0A8A1LWV0"/>
<proteinExistence type="predicted"/>
<sequence length="94" mass="11054">MWPRPLMCRFLNNGPVISNQESEYLITRLDTSHFFLFVHRNVQYTCMPVSGHQDLCVLSLLLRLLPDLPERRKCAASGRVPWRKFKFSFFEGGH</sequence>
<name>A0A8A1LWV0_AJEC8</name>
<evidence type="ECO:0000313" key="1">
    <source>
        <dbReference type="EMBL" id="QSS56632.1"/>
    </source>
</evidence>
<dbReference type="VEuPathDB" id="FungiDB:I7I53_04900"/>
<evidence type="ECO:0000313" key="2">
    <source>
        <dbReference type="Proteomes" id="UP000663419"/>
    </source>
</evidence>
<organism evidence="1 2">
    <name type="scientific">Ajellomyces capsulatus (strain H88)</name>
    <name type="common">Darling's disease fungus</name>
    <name type="synonym">Histoplasma capsulatum</name>
    <dbReference type="NCBI Taxonomy" id="544711"/>
    <lineage>
        <taxon>Eukaryota</taxon>
        <taxon>Fungi</taxon>
        <taxon>Dikarya</taxon>
        <taxon>Ascomycota</taxon>
        <taxon>Pezizomycotina</taxon>
        <taxon>Eurotiomycetes</taxon>
        <taxon>Eurotiomycetidae</taxon>
        <taxon>Onygenales</taxon>
        <taxon>Ajellomycetaceae</taxon>
        <taxon>Histoplasma</taxon>
    </lineage>
</organism>
<reference evidence="1" key="1">
    <citation type="submission" date="2021-01" db="EMBL/GenBank/DDBJ databases">
        <title>Chromosome-level genome assembly of a human fungal pathogen reveals clustering of transcriptionally co-regulated genes.</title>
        <authorList>
            <person name="Voorhies M."/>
            <person name="Cohen S."/>
            <person name="Shea T.P."/>
            <person name="Petrus S."/>
            <person name="Munoz J.F."/>
            <person name="Poplawski S."/>
            <person name="Goldman W.E."/>
            <person name="Michael T."/>
            <person name="Cuomo C.A."/>
            <person name="Sil A."/>
            <person name="Beyhan S."/>
        </authorList>
    </citation>
    <scope>NUCLEOTIDE SEQUENCE</scope>
    <source>
        <strain evidence="1">H88</strain>
    </source>
</reference>
<gene>
    <name evidence="1" type="ORF">I7I53_04900</name>
</gene>
<dbReference type="Proteomes" id="UP000663419">
    <property type="component" value="Chromosome 5"/>
</dbReference>
<dbReference type="EMBL" id="CP069106">
    <property type="protein sequence ID" value="QSS56632.1"/>
    <property type="molecule type" value="Genomic_DNA"/>
</dbReference>